<proteinExistence type="predicted"/>
<protein>
    <submittedName>
        <fullName evidence="2">GNAT family N-acetyltransferase</fullName>
    </submittedName>
</protein>
<evidence type="ECO:0000313" key="2">
    <source>
        <dbReference type="EMBL" id="MFC4834567.1"/>
    </source>
</evidence>
<dbReference type="Proteomes" id="UP001595909">
    <property type="component" value="Unassembled WGS sequence"/>
</dbReference>
<evidence type="ECO:0000259" key="1">
    <source>
        <dbReference type="Pfam" id="PF13480"/>
    </source>
</evidence>
<evidence type="ECO:0000313" key="3">
    <source>
        <dbReference type="Proteomes" id="UP001595909"/>
    </source>
</evidence>
<name>A0ABV9RQU2_9PSEU</name>
<dbReference type="SUPFAM" id="SSF55729">
    <property type="entry name" value="Acyl-CoA N-acyltransferases (Nat)"/>
    <property type="match status" value="1"/>
</dbReference>
<dbReference type="EMBL" id="JBHSIM010000039">
    <property type="protein sequence ID" value="MFC4834567.1"/>
    <property type="molecule type" value="Genomic_DNA"/>
</dbReference>
<dbReference type="RefSeq" id="WP_274190600.1">
    <property type="nucleotide sequence ID" value="NZ_BAABHN010000039.1"/>
</dbReference>
<comment type="caution">
    <text evidence="2">The sequence shown here is derived from an EMBL/GenBank/DDBJ whole genome shotgun (WGS) entry which is preliminary data.</text>
</comment>
<accession>A0ABV9RQU2</accession>
<dbReference type="InterPro" id="IPR016181">
    <property type="entry name" value="Acyl_CoA_acyltransferase"/>
</dbReference>
<keyword evidence="3" id="KW-1185">Reference proteome</keyword>
<organism evidence="2 3">
    <name type="scientific">Actinomycetospora chibensis</name>
    <dbReference type="NCBI Taxonomy" id="663606"/>
    <lineage>
        <taxon>Bacteria</taxon>
        <taxon>Bacillati</taxon>
        <taxon>Actinomycetota</taxon>
        <taxon>Actinomycetes</taxon>
        <taxon>Pseudonocardiales</taxon>
        <taxon>Pseudonocardiaceae</taxon>
        <taxon>Actinomycetospora</taxon>
    </lineage>
</organism>
<feature type="domain" description="BioF2-like acetyltransferase" evidence="1">
    <location>
        <begin position="164"/>
        <end position="329"/>
    </location>
</feature>
<reference evidence="3" key="1">
    <citation type="journal article" date="2019" name="Int. J. Syst. Evol. Microbiol.">
        <title>The Global Catalogue of Microorganisms (GCM) 10K type strain sequencing project: providing services to taxonomists for standard genome sequencing and annotation.</title>
        <authorList>
            <consortium name="The Broad Institute Genomics Platform"/>
            <consortium name="The Broad Institute Genome Sequencing Center for Infectious Disease"/>
            <person name="Wu L."/>
            <person name="Ma J."/>
        </authorList>
    </citation>
    <scope>NUCLEOTIDE SEQUENCE [LARGE SCALE GENOMIC DNA]</scope>
    <source>
        <strain evidence="3">CCUG 50347</strain>
    </source>
</reference>
<dbReference type="Pfam" id="PF13480">
    <property type="entry name" value="Acetyltransf_6"/>
    <property type="match status" value="1"/>
</dbReference>
<dbReference type="InterPro" id="IPR038740">
    <property type="entry name" value="BioF2-like_GNAT_dom"/>
</dbReference>
<dbReference type="Gene3D" id="3.40.630.30">
    <property type="match status" value="1"/>
</dbReference>
<gene>
    <name evidence="2" type="ORF">ACFPEL_19295</name>
</gene>
<sequence>MSPDVEILADPADEPGLVDEWRALAEAAGNAFTTPEWYGAYARHYGADAPPFVVRVRDADGALAGLLPLCRSGRTVRFAGANVGDRFAPVAVAGREAEVARAAARALGREAVVLHNVDAGAPWVGALGEGLRGRVAATRLRGSVMPYVPLTGHTWDTFLGARSRNFRSQVRRKERALVDGEGATFRATAVPGEVRVDVAEFFRLHNSRWDEREGGSTITSPAVHAFHSDFAAAALERGWLRMSFLEVPEDGNEHSTPTGERGSTHGSPTAVAALYAWRIGGRYAYFQAGFDTAWADRSVGLVLMAHTVREAIEEGADEYDLLLGNETYKARFATDERAVETLVVAGALDPTRLLAQVDAGVRRATDGLSPELRARLRDIAKPVLARMPGTRSR</sequence>